<dbReference type="Proteomes" id="UP001069802">
    <property type="component" value="Unassembled WGS sequence"/>
</dbReference>
<sequence>MIPVTSKLRIARPTDNLAEITQMYVAGLGFKLLGEFKGHNGFDGSIIGHAQHNYHLEFTHHRGTVAGKAPTQDNLLVFYFTDTALWEGCCQQMLDAGFRLVPSYNGYWDVVGKTFEDLDGYRVVLQNREWTA</sequence>
<keyword evidence="3" id="KW-1185">Reference proteome</keyword>
<gene>
    <name evidence="2" type="ORF">O4H49_03390</name>
</gene>
<evidence type="ECO:0000259" key="1">
    <source>
        <dbReference type="PROSITE" id="PS51819"/>
    </source>
</evidence>
<dbReference type="InterPro" id="IPR058998">
    <property type="entry name" value="YycE-like_N"/>
</dbReference>
<feature type="domain" description="VOC" evidence="1">
    <location>
        <begin position="6"/>
        <end position="128"/>
    </location>
</feature>
<reference evidence="2" key="1">
    <citation type="submission" date="2022-12" db="EMBL/GenBank/DDBJ databases">
        <title>Bacterial isolates from different developmental stages of Nematostella vectensis.</title>
        <authorList>
            <person name="Fraune S."/>
        </authorList>
    </citation>
    <scope>NUCLEOTIDE SEQUENCE</scope>
    <source>
        <strain evidence="2">G21630-S1</strain>
    </source>
</reference>
<evidence type="ECO:0000313" key="3">
    <source>
        <dbReference type="Proteomes" id="UP001069802"/>
    </source>
</evidence>
<evidence type="ECO:0000313" key="2">
    <source>
        <dbReference type="EMBL" id="MCZ4279806.1"/>
    </source>
</evidence>
<dbReference type="Gene3D" id="3.10.180.10">
    <property type="entry name" value="2,3-Dihydroxybiphenyl 1,2-Dioxygenase, domain 1"/>
    <property type="match status" value="1"/>
</dbReference>
<protein>
    <submittedName>
        <fullName evidence="2">VOC family protein</fullName>
    </submittedName>
</protein>
<name>A0ABT4LFC4_9PROT</name>
<dbReference type="InterPro" id="IPR029068">
    <property type="entry name" value="Glyas_Bleomycin-R_OHBP_Dase"/>
</dbReference>
<dbReference type="InterPro" id="IPR058997">
    <property type="entry name" value="YycE-like_C"/>
</dbReference>
<dbReference type="InterPro" id="IPR037523">
    <property type="entry name" value="VOC_core"/>
</dbReference>
<dbReference type="RefSeq" id="WP_269422003.1">
    <property type="nucleotide sequence ID" value="NZ_JAPWGY010000001.1"/>
</dbReference>
<proteinExistence type="predicted"/>
<dbReference type="EMBL" id="JAPWGY010000001">
    <property type="protein sequence ID" value="MCZ4279806.1"/>
    <property type="molecule type" value="Genomic_DNA"/>
</dbReference>
<dbReference type="PROSITE" id="PS51819">
    <property type="entry name" value="VOC"/>
    <property type="match status" value="1"/>
</dbReference>
<dbReference type="Pfam" id="PF22659">
    <property type="entry name" value="YycE-like_C"/>
    <property type="match status" value="1"/>
</dbReference>
<comment type="caution">
    <text evidence="2">The sequence shown here is derived from an EMBL/GenBank/DDBJ whole genome shotgun (WGS) entry which is preliminary data.</text>
</comment>
<dbReference type="SUPFAM" id="SSF54593">
    <property type="entry name" value="Glyoxalase/Bleomycin resistance protein/Dihydroxybiphenyl dioxygenase"/>
    <property type="match status" value="1"/>
</dbReference>
<accession>A0ABT4LFC4</accession>
<dbReference type="Pfam" id="PF22658">
    <property type="entry name" value="YycE-like_N"/>
    <property type="match status" value="1"/>
</dbReference>
<organism evidence="2 3">
    <name type="scientific">Kiloniella laminariae</name>
    <dbReference type="NCBI Taxonomy" id="454162"/>
    <lineage>
        <taxon>Bacteria</taxon>
        <taxon>Pseudomonadati</taxon>
        <taxon>Pseudomonadota</taxon>
        <taxon>Alphaproteobacteria</taxon>
        <taxon>Rhodospirillales</taxon>
        <taxon>Kiloniellaceae</taxon>
        <taxon>Kiloniella</taxon>
    </lineage>
</organism>